<dbReference type="RefSeq" id="WP_200777610.1">
    <property type="nucleotide sequence ID" value="NZ_FRAH01000054.1"/>
</dbReference>
<evidence type="ECO:0000256" key="1">
    <source>
        <dbReference type="ARBA" id="ARBA00004651"/>
    </source>
</evidence>
<evidence type="ECO:0000256" key="7">
    <source>
        <dbReference type="ARBA" id="ARBA00022989"/>
    </source>
</evidence>
<feature type="transmembrane region" description="Helical" evidence="10">
    <location>
        <begin position="379"/>
        <end position="400"/>
    </location>
</feature>
<feature type="transmembrane region" description="Helical" evidence="10">
    <location>
        <begin position="303"/>
        <end position="325"/>
    </location>
</feature>
<keyword evidence="12" id="KW-1185">Reference proteome</keyword>
<feature type="transmembrane region" description="Helical" evidence="10">
    <location>
        <begin position="182"/>
        <end position="205"/>
    </location>
</feature>
<gene>
    <name evidence="11" type="ORF">SAMN02745138_02569</name>
</gene>
<feature type="transmembrane region" description="Helical" evidence="10">
    <location>
        <begin position="260"/>
        <end position="280"/>
    </location>
</feature>
<evidence type="ECO:0000313" key="12">
    <source>
        <dbReference type="Proteomes" id="UP000183975"/>
    </source>
</evidence>
<dbReference type="InterPro" id="IPR051327">
    <property type="entry name" value="MATE_MepA_subfamily"/>
</dbReference>
<evidence type="ECO:0000256" key="9">
    <source>
        <dbReference type="ARBA" id="ARBA00023251"/>
    </source>
</evidence>
<dbReference type="InterPro" id="IPR045070">
    <property type="entry name" value="MATE_MepA-like"/>
</dbReference>
<keyword evidence="6 10" id="KW-0812">Transmembrane</keyword>
<comment type="subcellular location">
    <subcellularLocation>
        <location evidence="1">Cell membrane</location>
        <topology evidence="1">Multi-pass membrane protein</topology>
    </subcellularLocation>
</comment>
<dbReference type="GO" id="GO:0005886">
    <property type="term" value="C:plasma membrane"/>
    <property type="evidence" value="ECO:0007669"/>
    <property type="project" value="UniProtKB-SubCell"/>
</dbReference>
<dbReference type="AlphaFoldDB" id="A0A1M6WEZ1"/>
<evidence type="ECO:0000256" key="8">
    <source>
        <dbReference type="ARBA" id="ARBA00023136"/>
    </source>
</evidence>
<evidence type="ECO:0000256" key="10">
    <source>
        <dbReference type="SAM" id="Phobius"/>
    </source>
</evidence>
<dbReference type="Pfam" id="PF01554">
    <property type="entry name" value="MatE"/>
    <property type="match status" value="2"/>
</dbReference>
<feature type="transmembrane region" description="Helical" evidence="10">
    <location>
        <begin position="225"/>
        <end position="254"/>
    </location>
</feature>
<keyword evidence="4" id="KW-0813">Transport</keyword>
<keyword evidence="8 10" id="KW-0472">Membrane</keyword>
<dbReference type="PIRSF" id="PIRSF006603">
    <property type="entry name" value="DinF"/>
    <property type="match status" value="1"/>
</dbReference>
<feature type="transmembrane region" description="Helical" evidence="10">
    <location>
        <begin position="126"/>
        <end position="147"/>
    </location>
</feature>
<feature type="transmembrane region" description="Helical" evidence="10">
    <location>
        <begin position="91"/>
        <end position="114"/>
    </location>
</feature>
<keyword evidence="5" id="KW-1003">Cell membrane</keyword>
<sequence>MLGKQYLKYVSSNILGMMGLSFYILADTYFVAARLGADGLAALNIAIPGYSLVNATGLMVAMGGAVRYTIAQSQGQKKQAHEIFTKTMLTGWFFAAIYLLMGIFLATPFASLLGAEGEILPMTADYLRMMLLFGVFFISNDMMLAFVRNDGAPRLAMIGMICGSLTNVVLDYVFIFPLDMGLFGAALATGFSPAVSMCVMSIHVWKKKNGFAFCRVKEVAKSGLLFCKLGISAFINEFATGVVLTVFNLLILSITGNTGVAAYGVIANIALVGTAVYTGLSQGTQPLVSQYYGKRDHHSTRKLYGFAISSALLLGAVMIAIAWGFTEPLVSVFNGEGNEALQTMAEEGLRLYFIGFLSAGINIVSAVYLGAVEQPMPSFFIAMTRGVVAILIFAFLLSALFGMLGIWLAFPAAEGATCLLTAVFMWRSRKRENKN</sequence>
<name>A0A1M6WEZ1_9FIRM</name>
<evidence type="ECO:0000256" key="3">
    <source>
        <dbReference type="ARBA" id="ARBA00022106"/>
    </source>
</evidence>
<evidence type="ECO:0000313" key="11">
    <source>
        <dbReference type="EMBL" id="SHK92239.1"/>
    </source>
</evidence>
<keyword evidence="7 10" id="KW-1133">Transmembrane helix</keyword>
<reference evidence="11 12" key="1">
    <citation type="submission" date="2016-11" db="EMBL/GenBank/DDBJ databases">
        <authorList>
            <person name="Jaros S."/>
            <person name="Januszkiewicz K."/>
            <person name="Wedrychowicz H."/>
        </authorList>
    </citation>
    <scope>NUCLEOTIDE SEQUENCE [LARGE SCALE GENOMIC DNA]</scope>
    <source>
        <strain evidence="11 12">DSM 14214</strain>
    </source>
</reference>
<dbReference type="GO" id="GO:0042910">
    <property type="term" value="F:xenobiotic transmembrane transporter activity"/>
    <property type="evidence" value="ECO:0007669"/>
    <property type="project" value="InterPro"/>
</dbReference>
<dbReference type="EMBL" id="FRAH01000054">
    <property type="protein sequence ID" value="SHK92239.1"/>
    <property type="molecule type" value="Genomic_DNA"/>
</dbReference>
<feature type="transmembrane region" description="Helical" evidence="10">
    <location>
        <begin position="52"/>
        <end position="70"/>
    </location>
</feature>
<protein>
    <recommendedName>
        <fullName evidence="3">Multidrug export protein MepA</fullName>
    </recommendedName>
</protein>
<proteinExistence type="inferred from homology"/>
<evidence type="ECO:0000256" key="5">
    <source>
        <dbReference type="ARBA" id="ARBA00022475"/>
    </source>
</evidence>
<dbReference type="Proteomes" id="UP000183975">
    <property type="component" value="Unassembled WGS sequence"/>
</dbReference>
<keyword evidence="9" id="KW-0046">Antibiotic resistance</keyword>
<evidence type="ECO:0000256" key="4">
    <source>
        <dbReference type="ARBA" id="ARBA00022448"/>
    </source>
</evidence>
<feature type="transmembrane region" description="Helical" evidence="10">
    <location>
        <begin position="154"/>
        <end position="176"/>
    </location>
</feature>
<dbReference type="PANTHER" id="PTHR43823:SF3">
    <property type="entry name" value="MULTIDRUG EXPORT PROTEIN MEPA"/>
    <property type="match status" value="1"/>
</dbReference>
<dbReference type="GO" id="GO:0046677">
    <property type="term" value="P:response to antibiotic"/>
    <property type="evidence" value="ECO:0007669"/>
    <property type="project" value="UniProtKB-KW"/>
</dbReference>
<dbReference type="InterPro" id="IPR002528">
    <property type="entry name" value="MATE_fam"/>
</dbReference>
<dbReference type="InterPro" id="IPR048279">
    <property type="entry name" value="MdtK-like"/>
</dbReference>
<dbReference type="CDD" id="cd13143">
    <property type="entry name" value="MATE_MepA_like"/>
    <property type="match status" value="1"/>
</dbReference>
<dbReference type="PANTHER" id="PTHR43823">
    <property type="entry name" value="SPORULATION PROTEIN YKVU"/>
    <property type="match status" value="1"/>
</dbReference>
<feature type="transmembrane region" description="Helical" evidence="10">
    <location>
        <begin position="406"/>
        <end position="426"/>
    </location>
</feature>
<evidence type="ECO:0000256" key="6">
    <source>
        <dbReference type="ARBA" id="ARBA00022692"/>
    </source>
</evidence>
<comment type="similarity">
    <text evidence="2">Belongs to the multi antimicrobial extrusion (MATE) (TC 2.A.66.1) family. MepA subfamily.</text>
</comment>
<feature type="transmembrane region" description="Helical" evidence="10">
    <location>
        <begin position="351"/>
        <end position="372"/>
    </location>
</feature>
<dbReference type="GO" id="GO:0015297">
    <property type="term" value="F:antiporter activity"/>
    <property type="evidence" value="ECO:0007669"/>
    <property type="project" value="InterPro"/>
</dbReference>
<evidence type="ECO:0000256" key="2">
    <source>
        <dbReference type="ARBA" id="ARBA00008417"/>
    </source>
</evidence>
<organism evidence="11 12">
    <name type="scientific">Anaerotignum lactatifermentans DSM 14214</name>
    <dbReference type="NCBI Taxonomy" id="1121323"/>
    <lineage>
        <taxon>Bacteria</taxon>
        <taxon>Bacillati</taxon>
        <taxon>Bacillota</taxon>
        <taxon>Clostridia</taxon>
        <taxon>Lachnospirales</taxon>
        <taxon>Anaerotignaceae</taxon>
        <taxon>Anaerotignum</taxon>
    </lineage>
</organism>
<accession>A0A1M6WEZ1</accession>
<feature type="transmembrane region" description="Helical" evidence="10">
    <location>
        <begin position="12"/>
        <end position="32"/>
    </location>
</feature>